<organism evidence="2 3">
    <name type="scientific">Chryseobacterium arthrosphaerae</name>
    <dbReference type="NCBI Taxonomy" id="651561"/>
    <lineage>
        <taxon>Bacteria</taxon>
        <taxon>Pseudomonadati</taxon>
        <taxon>Bacteroidota</taxon>
        <taxon>Flavobacteriia</taxon>
        <taxon>Flavobacteriales</taxon>
        <taxon>Weeksellaceae</taxon>
        <taxon>Chryseobacterium group</taxon>
        <taxon>Chryseobacterium</taxon>
    </lineage>
</organism>
<protein>
    <recommendedName>
        <fullName evidence="4">Holin</fullName>
    </recommendedName>
</protein>
<gene>
    <name evidence="2" type="ORF">V2E39_16805</name>
</gene>
<keyword evidence="1" id="KW-0472">Membrane</keyword>
<name>A0ABU7R2M8_9FLAO</name>
<feature type="transmembrane region" description="Helical" evidence="1">
    <location>
        <begin position="51"/>
        <end position="69"/>
    </location>
</feature>
<sequence>MQQNKIIVEIDGLFDWPYSAHDWIIIVLALAGYVYRMYLWHRTSDVKSPELRDWIGMAVLVMICTIGLYELAIYKKWPMKIFFLPFAIAIVLSKDLTDWMFLSKEGKRFVINAFKDMVSGIIEKFGYVKK</sequence>
<dbReference type="RefSeq" id="WP_330937390.1">
    <property type="nucleotide sequence ID" value="NZ_JAZGJU010000039.1"/>
</dbReference>
<proteinExistence type="predicted"/>
<dbReference type="Proteomes" id="UP001350005">
    <property type="component" value="Unassembled WGS sequence"/>
</dbReference>
<feature type="transmembrane region" description="Helical" evidence="1">
    <location>
        <begin position="81"/>
        <end position="102"/>
    </location>
</feature>
<evidence type="ECO:0008006" key="4">
    <source>
        <dbReference type="Google" id="ProtNLM"/>
    </source>
</evidence>
<keyword evidence="1" id="KW-1133">Transmembrane helix</keyword>
<accession>A0ABU7R2M8</accession>
<evidence type="ECO:0000313" key="2">
    <source>
        <dbReference type="EMBL" id="MEE6129062.1"/>
    </source>
</evidence>
<reference evidence="2 3" key="1">
    <citation type="submission" date="2024-01" db="EMBL/GenBank/DDBJ databases">
        <title>Whole genome of Chryseobacterium arthrosphaerae NNCa 2741.</title>
        <authorList>
            <person name="Boriskina E.V."/>
            <person name="Gordinskaya N.A."/>
            <person name="Kropotov V.S."/>
            <person name="Alekseeva A.E."/>
            <person name="Makhova M.A."/>
            <person name="Kryazhev D.V."/>
            <person name="Shkurkina I.S."/>
        </authorList>
    </citation>
    <scope>NUCLEOTIDE SEQUENCE [LARGE SCALE GENOMIC DNA]</scope>
    <source>
        <strain evidence="2 3">NNCa 2741</strain>
    </source>
</reference>
<evidence type="ECO:0000256" key="1">
    <source>
        <dbReference type="SAM" id="Phobius"/>
    </source>
</evidence>
<evidence type="ECO:0000313" key="3">
    <source>
        <dbReference type="Proteomes" id="UP001350005"/>
    </source>
</evidence>
<comment type="caution">
    <text evidence="2">The sequence shown here is derived from an EMBL/GenBank/DDBJ whole genome shotgun (WGS) entry which is preliminary data.</text>
</comment>
<feature type="transmembrane region" description="Helical" evidence="1">
    <location>
        <begin position="20"/>
        <end position="39"/>
    </location>
</feature>
<keyword evidence="3" id="KW-1185">Reference proteome</keyword>
<keyword evidence="1" id="KW-0812">Transmembrane</keyword>
<dbReference type="EMBL" id="JAZGJU010000039">
    <property type="protein sequence ID" value="MEE6129062.1"/>
    <property type="molecule type" value="Genomic_DNA"/>
</dbReference>